<keyword evidence="1" id="KW-0175">Coiled coil</keyword>
<organism evidence="2 4">
    <name type="scientific">Marinitoga piezophila (strain DSM 14283 / JCM 11233 / KA3)</name>
    <dbReference type="NCBI Taxonomy" id="443254"/>
    <lineage>
        <taxon>Bacteria</taxon>
        <taxon>Thermotogati</taxon>
        <taxon>Thermotogota</taxon>
        <taxon>Thermotogae</taxon>
        <taxon>Petrotogales</taxon>
        <taxon>Petrotogaceae</taxon>
        <taxon>Marinitoga</taxon>
    </lineage>
</organism>
<name>H2J8A4_MARPK</name>
<dbReference type="AlphaFoldDB" id="H2J8A4"/>
<evidence type="ECO:0000313" key="3">
    <source>
        <dbReference type="EMBL" id="AEX85595.1"/>
    </source>
</evidence>
<sequence>MEAALNSPYKDFISFYDEENKESLKYAIKRCIEKNKEKNKNLKKIEKIIENEKKEILKLLKYVQERS</sequence>
<evidence type="ECO:0000313" key="4">
    <source>
        <dbReference type="Proteomes" id="UP000007161"/>
    </source>
</evidence>
<keyword evidence="4" id="KW-1185">Reference proteome</keyword>
<reference evidence="2 4" key="1">
    <citation type="journal article" date="2012" name="J. Bacteriol.">
        <title>Complete Genome Sequence of the Thermophilic, Piezophilic, Heterotrophic Bacterium Marinitoga piezophila KA3.</title>
        <authorList>
            <person name="Lucas S."/>
            <person name="Han J."/>
            <person name="Lapidus A."/>
            <person name="Cheng J.F."/>
            <person name="Goodwin L.A."/>
            <person name="Pitluck S."/>
            <person name="Peters L."/>
            <person name="Mikhailova N."/>
            <person name="Teshima H."/>
            <person name="Detter J.C."/>
            <person name="Han C."/>
            <person name="Tapia R."/>
            <person name="Land M."/>
            <person name="Hauser L."/>
            <person name="Kyrpides N.C."/>
            <person name="Ivanova N."/>
            <person name="Pagani I."/>
            <person name="Vannier P."/>
            <person name="Oger P."/>
            <person name="Bartlett D.H."/>
            <person name="Noll K.M."/>
            <person name="Woyke T."/>
            <person name="Jebbar M."/>
        </authorList>
    </citation>
    <scope>NUCLEOTIDE SEQUENCE [LARGE SCALE GENOMIC DNA]</scope>
    <source>
        <strain evidence="4">DSM 14283 / JCM 11233 / KA3</strain>
        <strain evidence="2">KA3</strain>
    </source>
</reference>
<dbReference type="EMBL" id="CP003257">
    <property type="protein sequence ID" value="AEX85588.1"/>
    <property type="molecule type" value="Genomic_DNA"/>
</dbReference>
<dbReference type="STRING" id="443254.Marpi_1179"/>
<gene>
    <name evidence="2" type="ordered locus">Marpi_1179</name>
    <name evidence="3" type="ordered locus">Marpi_1187</name>
</gene>
<dbReference type="RefSeq" id="WP_014296660.1">
    <property type="nucleotide sequence ID" value="NC_016751.1"/>
</dbReference>
<dbReference type="KEGG" id="mpz:Marpi_1179"/>
<dbReference type="KEGG" id="mpz:Marpi_1187"/>
<dbReference type="HOGENOM" id="CLU_2807400_0_0_0"/>
<proteinExistence type="predicted"/>
<accession>H2J8A4</accession>
<feature type="coiled-coil region" evidence="1">
    <location>
        <begin position="28"/>
        <end position="55"/>
    </location>
</feature>
<dbReference type="Proteomes" id="UP000007161">
    <property type="component" value="Chromosome"/>
</dbReference>
<evidence type="ECO:0000313" key="2">
    <source>
        <dbReference type="EMBL" id="AEX85588.1"/>
    </source>
</evidence>
<evidence type="ECO:0000256" key="1">
    <source>
        <dbReference type="SAM" id="Coils"/>
    </source>
</evidence>
<protein>
    <submittedName>
        <fullName evidence="2">Uncharacterized protein</fullName>
    </submittedName>
</protein>
<reference evidence="4" key="2">
    <citation type="submission" date="2012-01" db="EMBL/GenBank/DDBJ databases">
        <title>Complete sequence of chromosome of Marinitoga piezophila KA3.</title>
        <authorList>
            <person name="Lucas S."/>
            <person name="Han J."/>
            <person name="Lapidus A."/>
            <person name="Cheng J.-F."/>
            <person name="Goodwin L."/>
            <person name="Pitluck S."/>
            <person name="Peters L."/>
            <person name="Mikhailova N."/>
            <person name="Teshima H."/>
            <person name="Detter J.C."/>
            <person name="Han C."/>
            <person name="Tapia R."/>
            <person name="Land M."/>
            <person name="Hauser L."/>
            <person name="Kyrpides N."/>
            <person name="Ivanova N."/>
            <person name="Pagani I."/>
            <person name="Jebbar M."/>
            <person name="Vannier P."/>
            <person name="Oger P."/>
            <person name="Cario A."/>
            <person name="Bartlett D."/>
            <person name="Noll K.M."/>
            <person name="Woyke T."/>
        </authorList>
    </citation>
    <scope>NUCLEOTIDE SEQUENCE [LARGE SCALE GENOMIC DNA]</scope>
    <source>
        <strain evidence="4">DSM 14283 / JCM 11233 / KA3</strain>
    </source>
</reference>
<dbReference type="EMBL" id="CP003257">
    <property type="protein sequence ID" value="AEX85595.1"/>
    <property type="molecule type" value="Genomic_DNA"/>
</dbReference>